<feature type="compositionally biased region" description="Polar residues" evidence="1">
    <location>
        <begin position="263"/>
        <end position="278"/>
    </location>
</feature>
<sequence>MIDDADRTRGTEWSLLTVPQMWSMLAPHDGTAHKNLLVTWKKSADLLIDHWSRVKRYRENLADAWPPERSKASAKYLERLDDLIAHIIATHHATVENHHALGAATSSLVGARRKLAAITEEYTANQATLNAYASRLQDNATATGKWRAALPHPPAAAEARQRDLQLQAQHLMSTLSTDLAQAQLLITNPQLYAPQNRLQDSEPFNSGAAERPSLTGTSSANVRPAQKLINPSTALPDQGLFAPRPDAPILSNIEQSRTSLTPISTAFTPPTVRSNSIGDKSEQLPMYRQPGSTRLGLGFPAESKEASTRGGRGTLPGGIIGTSPGTDNIRPGTNTAKTQKVNPPGGVIGQPGLVASPPVPRRDKSHTPEYRKQHWDLGNPWATAEGVAPILLPSEKKKIDPGPVIGLS</sequence>
<feature type="region of interest" description="Disordered" evidence="1">
    <location>
        <begin position="263"/>
        <end position="285"/>
    </location>
</feature>
<organism evidence="2 3">
    <name type="scientific">Actinoplanes palleronii</name>
    <dbReference type="NCBI Taxonomy" id="113570"/>
    <lineage>
        <taxon>Bacteria</taxon>
        <taxon>Bacillati</taxon>
        <taxon>Actinomycetota</taxon>
        <taxon>Actinomycetes</taxon>
        <taxon>Micromonosporales</taxon>
        <taxon>Micromonosporaceae</taxon>
        <taxon>Actinoplanes</taxon>
    </lineage>
</organism>
<feature type="region of interest" description="Disordered" evidence="1">
    <location>
        <begin position="303"/>
        <end position="377"/>
    </location>
</feature>
<protein>
    <recommendedName>
        <fullName evidence="4">PPE family protein</fullName>
    </recommendedName>
</protein>
<gene>
    <name evidence="2" type="ORF">Apa02nite_012610</name>
</gene>
<feature type="compositionally biased region" description="Polar residues" evidence="1">
    <location>
        <begin position="323"/>
        <end position="341"/>
    </location>
</feature>
<dbReference type="RefSeq" id="WP_203824220.1">
    <property type="nucleotide sequence ID" value="NZ_BAAATY010000008.1"/>
</dbReference>
<proteinExistence type="predicted"/>
<evidence type="ECO:0000313" key="3">
    <source>
        <dbReference type="Proteomes" id="UP000624709"/>
    </source>
</evidence>
<comment type="caution">
    <text evidence="2">The sequence shown here is derived from an EMBL/GenBank/DDBJ whole genome shotgun (WGS) entry which is preliminary data.</text>
</comment>
<name>A0ABQ4B3D1_9ACTN</name>
<accession>A0ABQ4B3D1</accession>
<feature type="region of interest" description="Disordered" evidence="1">
    <location>
        <begin position="197"/>
        <end position="225"/>
    </location>
</feature>
<evidence type="ECO:0008006" key="4">
    <source>
        <dbReference type="Google" id="ProtNLM"/>
    </source>
</evidence>
<feature type="compositionally biased region" description="Gly residues" evidence="1">
    <location>
        <begin position="310"/>
        <end position="320"/>
    </location>
</feature>
<keyword evidence="3" id="KW-1185">Reference proteome</keyword>
<reference evidence="2 3" key="1">
    <citation type="submission" date="2021-01" db="EMBL/GenBank/DDBJ databases">
        <title>Whole genome shotgun sequence of Actinoplanes palleronii NBRC 14916.</title>
        <authorList>
            <person name="Komaki H."/>
            <person name="Tamura T."/>
        </authorList>
    </citation>
    <scope>NUCLEOTIDE SEQUENCE [LARGE SCALE GENOMIC DNA]</scope>
    <source>
        <strain evidence="2 3">NBRC 14916</strain>
    </source>
</reference>
<evidence type="ECO:0000256" key="1">
    <source>
        <dbReference type="SAM" id="MobiDB-lite"/>
    </source>
</evidence>
<feature type="compositionally biased region" description="Basic and acidic residues" evidence="1">
    <location>
        <begin position="360"/>
        <end position="375"/>
    </location>
</feature>
<dbReference type="Proteomes" id="UP000624709">
    <property type="component" value="Unassembled WGS sequence"/>
</dbReference>
<evidence type="ECO:0000313" key="2">
    <source>
        <dbReference type="EMBL" id="GIE65153.1"/>
    </source>
</evidence>
<dbReference type="EMBL" id="BOMS01000016">
    <property type="protein sequence ID" value="GIE65153.1"/>
    <property type="molecule type" value="Genomic_DNA"/>
</dbReference>